<keyword evidence="4" id="KW-1185">Reference proteome</keyword>
<dbReference type="InterPro" id="IPR008936">
    <property type="entry name" value="Rho_GTPase_activation_prot"/>
</dbReference>
<dbReference type="Gene3D" id="1.10.555.10">
    <property type="entry name" value="Rho GTPase activation protein"/>
    <property type="match status" value="1"/>
</dbReference>
<dbReference type="OrthoDB" id="3980768at2759"/>
<dbReference type="PROSITE" id="PS51450">
    <property type="entry name" value="LRR"/>
    <property type="match status" value="1"/>
</dbReference>
<feature type="domain" description="Rho-GAP" evidence="2">
    <location>
        <begin position="1"/>
        <end position="165"/>
    </location>
</feature>
<dbReference type="Pfam" id="PF00620">
    <property type="entry name" value="RhoGAP"/>
    <property type="match status" value="1"/>
</dbReference>
<dbReference type="GO" id="GO:0007165">
    <property type="term" value="P:signal transduction"/>
    <property type="evidence" value="ECO:0007669"/>
    <property type="project" value="InterPro"/>
</dbReference>
<dbReference type="SMART" id="SM00324">
    <property type="entry name" value="RhoGAP"/>
    <property type="match status" value="1"/>
</dbReference>
<dbReference type="CDD" id="cd00159">
    <property type="entry name" value="RhoGAP"/>
    <property type="match status" value="1"/>
</dbReference>
<dbReference type="GO" id="GO:0005933">
    <property type="term" value="C:cellular bud"/>
    <property type="evidence" value="ECO:0007669"/>
    <property type="project" value="UniProtKB-ARBA"/>
</dbReference>
<protein>
    <recommendedName>
        <fullName evidence="2">Rho-GAP domain-containing protein</fullName>
    </recommendedName>
</protein>
<evidence type="ECO:0000313" key="4">
    <source>
        <dbReference type="Proteomes" id="UP000094112"/>
    </source>
</evidence>
<dbReference type="PANTHER" id="PTHR23176">
    <property type="entry name" value="RHO/RAC/CDC GTPASE-ACTIVATING PROTEIN"/>
    <property type="match status" value="1"/>
</dbReference>
<dbReference type="InterPro" id="IPR000198">
    <property type="entry name" value="RhoGAP_dom"/>
</dbReference>
<dbReference type="RefSeq" id="XP_019041513.1">
    <property type="nucleotide sequence ID" value="XM_019180993.1"/>
</dbReference>
<dbReference type="InterPro" id="IPR050729">
    <property type="entry name" value="Rho-GAP"/>
</dbReference>
<dbReference type="PANTHER" id="PTHR23176:SF121">
    <property type="entry name" value="RHO-TYPE GTPASE-ACTIVATING PROTEIN 1-RELATED"/>
    <property type="match status" value="1"/>
</dbReference>
<feature type="non-terminal residue" evidence="3">
    <location>
        <position position="1"/>
    </location>
</feature>
<organism evidence="3 4">
    <name type="scientific">Wickerhamomyces anomalus (strain ATCC 58044 / CBS 1984 / NCYC 433 / NRRL Y-366-8)</name>
    <name type="common">Yeast</name>
    <name type="synonym">Hansenula anomala</name>
    <dbReference type="NCBI Taxonomy" id="683960"/>
    <lineage>
        <taxon>Eukaryota</taxon>
        <taxon>Fungi</taxon>
        <taxon>Dikarya</taxon>
        <taxon>Ascomycota</taxon>
        <taxon>Saccharomycotina</taxon>
        <taxon>Saccharomycetes</taxon>
        <taxon>Phaffomycetales</taxon>
        <taxon>Wickerhamomycetaceae</taxon>
        <taxon>Wickerhamomyces</taxon>
    </lineage>
</organism>
<feature type="non-terminal residue" evidence="3">
    <location>
        <position position="165"/>
    </location>
</feature>
<proteinExistence type="predicted"/>
<sequence>LDSEGIYRKNGGTLQMNNILKAFNNLLTAETSQELENSLEGDINAITSSLKRYLYFHLPEPIITMNVYELFIKNSQIEDSMEKIENLSNILSQLPKTNLKTLRFLLNHIKKIESYQHLNKMTFHNLAVVFAPTFTRVSSGERELMDMQPRNNVTEFLLVNQDEIF</sequence>
<dbReference type="AlphaFoldDB" id="A0A1E3PA65"/>
<dbReference type="EMBL" id="KV454208">
    <property type="protein sequence ID" value="ODQ62306.1"/>
    <property type="molecule type" value="Genomic_DNA"/>
</dbReference>
<accession>A0A1E3PA65</accession>
<evidence type="ECO:0000259" key="2">
    <source>
        <dbReference type="PROSITE" id="PS50238"/>
    </source>
</evidence>
<reference evidence="3 4" key="1">
    <citation type="journal article" date="2016" name="Proc. Natl. Acad. Sci. U.S.A.">
        <title>Comparative genomics of biotechnologically important yeasts.</title>
        <authorList>
            <person name="Riley R."/>
            <person name="Haridas S."/>
            <person name="Wolfe K.H."/>
            <person name="Lopes M.R."/>
            <person name="Hittinger C.T."/>
            <person name="Goeker M."/>
            <person name="Salamov A.A."/>
            <person name="Wisecaver J.H."/>
            <person name="Long T.M."/>
            <person name="Calvey C.H."/>
            <person name="Aerts A.L."/>
            <person name="Barry K.W."/>
            <person name="Choi C."/>
            <person name="Clum A."/>
            <person name="Coughlan A.Y."/>
            <person name="Deshpande S."/>
            <person name="Douglass A.P."/>
            <person name="Hanson S.J."/>
            <person name="Klenk H.-P."/>
            <person name="LaButti K.M."/>
            <person name="Lapidus A."/>
            <person name="Lindquist E.A."/>
            <person name="Lipzen A.M."/>
            <person name="Meier-Kolthoff J.P."/>
            <person name="Ohm R.A."/>
            <person name="Otillar R.P."/>
            <person name="Pangilinan J.L."/>
            <person name="Peng Y."/>
            <person name="Rokas A."/>
            <person name="Rosa C.A."/>
            <person name="Scheuner C."/>
            <person name="Sibirny A.A."/>
            <person name="Slot J.C."/>
            <person name="Stielow J.B."/>
            <person name="Sun H."/>
            <person name="Kurtzman C.P."/>
            <person name="Blackwell M."/>
            <person name="Grigoriev I.V."/>
            <person name="Jeffries T.W."/>
        </authorList>
    </citation>
    <scope>NUCLEOTIDE SEQUENCE [LARGE SCALE GENOMIC DNA]</scope>
    <source>
        <strain evidence="4">ATCC 58044 / CBS 1984 / NCYC 433 / NRRL Y-366-8</strain>
    </source>
</reference>
<dbReference type="GeneID" id="30198239"/>
<dbReference type="GO" id="GO:0005938">
    <property type="term" value="C:cell cortex"/>
    <property type="evidence" value="ECO:0007669"/>
    <property type="project" value="UniProtKB-ARBA"/>
</dbReference>
<name>A0A1E3PA65_WICAA</name>
<dbReference type="STRING" id="683960.A0A1E3PA65"/>
<dbReference type="SUPFAM" id="SSF48350">
    <property type="entry name" value="GTPase activation domain, GAP"/>
    <property type="match status" value="1"/>
</dbReference>
<keyword evidence="1" id="KW-0343">GTPase activation</keyword>
<dbReference type="Proteomes" id="UP000094112">
    <property type="component" value="Unassembled WGS sequence"/>
</dbReference>
<dbReference type="PROSITE" id="PS50238">
    <property type="entry name" value="RHOGAP"/>
    <property type="match status" value="1"/>
</dbReference>
<evidence type="ECO:0000256" key="1">
    <source>
        <dbReference type="ARBA" id="ARBA00022468"/>
    </source>
</evidence>
<gene>
    <name evidence="3" type="ORF">WICANDRAFT_23547</name>
</gene>
<evidence type="ECO:0000313" key="3">
    <source>
        <dbReference type="EMBL" id="ODQ62306.1"/>
    </source>
</evidence>
<dbReference type="GO" id="GO:0007010">
    <property type="term" value="P:cytoskeleton organization"/>
    <property type="evidence" value="ECO:0007669"/>
    <property type="project" value="UniProtKB-ARBA"/>
</dbReference>
<dbReference type="GO" id="GO:0005096">
    <property type="term" value="F:GTPase activator activity"/>
    <property type="evidence" value="ECO:0007669"/>
    <property type="project" value="UniProtKB-KW"/>
</dbReference>
<dbReference type="InterPro" id="IPR001611">
    <property type="entry name" value="Leu-rich_rpt"/>
</dbReference>